<dbReference type="EMBL" id="CACQ02002464">
    <property type="protein sequence ID" value="CCF37443.1"/>
    <property type="molecule type" value="Genomic_DNA"/>
</dbReference>
<reference evidence="2" key="1">
    <citation type="journal article" date="2012" name="Nat. Genet.">
        <title>Lifestyle transitions in plant pathogenic Colletotrichum fungi deciphered by genome and transcriptome analyses.</title>
        <authorList>
            <person name="O'Connell R.J."/>
            <person name="Thon M.R."/>
            <person name="Hacquard S."/>
            <person name="Amyotte S.G."/>
            <person name="Kleemann J."/>
            <person name="Torres M.F."/>
            <person name="Damm U."/>
            <person name="Buiate E.A."/>
            <person name="Epstein L."/>
            <person name="Alkan N."/>
            <person name="Altmueller J."/>
            <person name="Alvarado-Balderrama L."/>
            <person name="Bauser C.A."/>
            <person name="Becker C."/>
            <person name="Birren B.W."/>
            <person name="Chen Z."/>
            <person name="Choi J."/>
            <person name="Crouch J.A."/>
            <person name="Duvick J.P."/>
            <person name="Farman M.A."/>
            <person name="Gan P."/>
            <person name="Heiman D."/>
            <person name="Henrissat B."/>
            <person name="Howard R.J."/>
            <person name="Kabbage M."/>
            <person name="Koch C."/>
            <person name="Kracher B."/>
            <person name="Kubo Y."/>
            <person name="Law A.D."/>
            <person name="Lebrun M.-H."/>
            <person name="Lee Y.-H."/>
            <person name="Miyara I."/>
            <person name="Moore N."/>
            <person name="Neumann U."/>
            <person name="Nordstroem K."/>
            <person name="Panaccione D.G."/>
            <person name="Panstruga R."/>
            <person name="Place M."/>
            <person name="Proctor R.H."/>
            <person name="Prusky D."/>
            <person name="Rech G."/>
            <person name="Reinhardt R."/>
            <person name="Rollins J.A."/>
            <person name="Rounsley S."/>
            <person name="Schardl C.L."/>
            <person name="Schwartz D.C."/>
            <person name="Shenoy N."/>
            <person name="Shirasu K."/>
            <person name="Sikhakolli U.R."/>
            <person name="Stueber K."/>
            <person name="Sukno S.A."/>
            <person name="Sweigard J.A."/>
            <person name="Takano Y."/>
            <person name="Takahara H."/>
            <person name="Trail F."/>
            <person name="van der Does H.C."/>
            <person name="Voll L.M."/>
            <person name="Will I."/>
            <person name="Young S."/>
            <person name="Zeng Q."/>
            <person name="Zhang J."/>
            <person name="Zhou S."/>
            <person name="Dickman M.B."/>
            <person name="Schulze-Lefert P."/>
            <person name="Ver Loren van Themaat E."/>
            <person name="Ma L.-J."/>
            <person name="Vaillancourt L.J."/>
        </authorList>
    </citation>
    <scope>NUCLEOTIDE SEQUENCE [LARGE SCALE GENOMIC DNA]</scope>
    <source>
        <strain evidence="2">IMI 349063</strain>
    </source>
</reference>
<gene>
    <name evidence="1" type="ORF">CH063_08808</name>
</gene>
<proteinExistence type="predicted"/>
<dbReference type="Proteomes" id="UP000007174">
    <property type="component" value="Unassembled WGS sequence"/>
</dbReference>
<dbReference type="AlphaFoldDB" id="H1VB40"/>
<accession>H1VB40</accession>
<protein>
    <submittedName>
        <fullName evidence="1">Uncharacterized protein</fullName>
    </submittedName>
</protein>
<dbReference type="HOGENOM" id="CLU_2960646_0_0_1"/>
<name>H1VB40_COLHI</name>
<evidence type="ECO:0000313" key="1">
    <source>
        <dbReference type="EMBL" id="CCF37443.1"/>
    </source>
</evidence>
<sequence length="59" mass="6773">MPPALQYPCKCKAVARCRQSAVRLMPINNTGSAKRARRRRCLIKMRRCELQAATRSKAR</sequence>
<organism evidence="1 2">
    <name type="scientific">Colletotrichum higginsianum (strain IMI 349063)</name>
    <name type="common">Crucifer anthracnose fungus</name>
    <dbReference type="NCBI Taxonomy" id="759273"/>
    <lineage>
        <taxon>Eukaryota</taxon>
        <taxon>Fungi</taxon>
        <taxon>Dikarya</taxon>
        <taxon>Ascomycota</taxon>
        <taxon>Pezizomycotina</taxon>
        <taxon>Sordariomycetes</taxon>
        <taxon>Hypocreomycetidae</taxon>
        <taxon>Glomerellales</taxon>
        <taxon>Glomerellaceae</taxon>
        <taxon>Colletotrichum</taxon>
        <taxon>Colletotrichum destructivum species complex</taxon>
    </lineage>
</organism>
<evidence type="ECO:0000313" key="2">
    <source>
        <dbReference type="Proteomes" id="UP000007174"/>
    </source>
</evidence>